<feature type="transmembrane region" description="Helical" evidence="8">
    <location>
        <begin position="445"/>
        <end position="464"/>
    </location>
</feature>
<protein>
    <recommendedName>
        <fullName evidence="9">Glycosyltransferase RgtA/B/C/D-like domain-containing protein</fullName>
    </recommendedName>
</protein>
<accession>A0A1G1KTR1</accession>
<name>A0A1G1KTR1_9BACT</name>
<feature type="transmembrane region" description="Helical" evidence="8">
    <location>
        <begin position="159"/>
        <end position="182"/>
    </location>
</feature>
<sequence length="480" mass="54868">MIIWNTLMNYMVMVGRKPKTFVLVILISALILRRLKIIDKFYEWFSKISTRSLLLLILIIAFSLRLGWIIWSPHTAPSAGTEDKYMLQHAHNLMVGKGFLTPEGNQFSAERPIGYPLLLSILFRVFGEKIWLVEWLQVICGVSTVFLIYYIGRQTINKYVGLLAAMLLAIYPTSVLASKVILEEHMFILLWLGGISLLISDFQKPNWKKIVIAGLILGISAHFRTYSFAMGLVLLFLWSLVRKDIRQGLLRSLVIQVLILTFAVPWAVRNYYKLGKPIPYTSIIGLALYYANNPVSDARSQIPPTLEQGGSPEFFNAKTEVERDQAGKKEAMKWISNHPLTFIQKGIARTIYMLGIDREGWIVKDNFYTIREGREMPPAKFSSGLDNMDNDYYGGIFLLSLIGFFLFCVSGKPTLKEKSFWFIIMTIAYYLSIVAITLGHRKYRFAIEPFFCLLAAYALIQIFLEKFIGKSMPKQAIINA</sequence>
<evidence type="ECO:0000256" key="1">
    <source>
        <dbReference type="ARBA" id="ARBA00004651"/>
    </source>
</evidence>
<dbReference type="EMBL" id="MHFR01000051">
    <property type="protein sequence ID" value="OGW96311.1"/>
    <property type="molecule type" value="Genomic_DNA"/>
</dbReference>
<feature type="domain" description="Glycosyltransferase RgtA/B/C/D-like" evidence="9">
    <location>
        <begin position="111"/>
        <end position="264"/>
    </location>
</feature>
<dbReference type="PANTHER" id="PTHR33908">
    <property type="entry name" value="MANNOSYLTRANSFERASE YKCB-RELATED"/>
    <property type="match status" value="1"/>
</dbReference>
<keyword evidence="7 8" id="KW-0472">Membrane</keyword>
<evidence type="ECO:0000256" key="6">
    <source>
        <dbReference type="ARBA" id="ARBA00022989"/>
    </source>
</evidence>
<evidence type="ECO:0000256" key="4">
    <source>
        <dbReference type="ARBA" id="ARBA00022679"/>
    </source>
</evidence>
<feature type="transmembrane region" description="Helical" evidence="8">
    <location>
        <begin position="392"/>
        <end position="409"/>
    </location>
</feature>
<dbReference type="InterPro" id="IPR050297">
    <property type="entry name" value="LipidA_mod_glycosyltrf_83"/>
</dbReference>
<dbReference type="Proteomes" id="UP000178187">
    <property type="component" value="Unassembled WGS sequence"/>
</dbReference>
<feature type="transmembrane region" description="Helical" evidence="8">
    <location>
        <begin position="210"/>
        <end position="237"/>
    </location>
</feature>
<gene>
    <name evidence="10" type="ORF">A3G33_03125</name>
</gene>
<feature type="transmembrane region" description="Helical" evidence="8">
    <location>
        <begin position="14"/>
        <end position="32"/>
    </location>
</feature>
<reference evidence="10 11" key="1">
    <citation type="journal article" date="2016" name="Nat. Commun.">
        <title>Thousands of microbial genomes shed light on interconnected biogeochemical processes in an aquifer system.</title>
        <authorList>
            <person name="Anantharaman K."/>
            <person name="Brown C.T."/>
            <person name="Hug L.A."/>
            <person name="Sharon I."/>
            <person name="Castelle C.J."/>
            <person name="Probst A.J."/>
            <person name="Thomas B.C."/>
            <person name="Singh A."/>
            <person name="Wilkins M.J."/>
            <person name="Karaoz U."/>
            <person name="Brodie E.L."/>
            <person name="Williams K.H."/>
            <person name="Hubbard S.S."/>
            <person name="Banfield J.F."/>
        </authorList>
    </citation>
    <scope>NUCLEOTIDE SEQUENCE [LARGE SCALE GENOMIC DNA]</scope>
</reference>
<dbReference type="PANTHER" id="PTHR33908:SF11">
    <property type="entry name" value="MEMBRANE PROTEIN"/>
    <property type="match status" value="1"/>
</dbReference>
<dbReference type="InterPro" id="IPR038731">
    <property type="entry name" value="RgtA/B/C-like"/>
</dbReference>
<evidence type="ECO:0000256" key="2">
    <source>
        <dbReference type="ARBA" id="ARBA00022475"/>
    </source>
</evidence>
<evidence type="ECO:0000256" key="7">
    <source>
        <dbReference type="ARBA" id="ARBA00023136"/>
    </source>
</evidence>
<feature type="transmembrane region" description="Helical" evidence="8">
    <location>
        <begin position="421"/>
        <end position="439"/>
    </location>
</feature>
<evidence type="ECO:0000256" key="5">
    <source>
        <dbReference type="ARBA" id="ARBA00022692"/>
    </source>
</evidence>
<feature type="transmembrane region" description="Helical" evidence="8">
    <location>
        <begin position="249"/>
        <end position="268"/>
    </location>
</feature>
<comment type="caution">
    <text evidence="10">The sequence shown here is derived from an EMBL/GenBank/DDBJ whole genome shotgun (WGS) entry which is preliminary data.</text>
</comment>
<keyword evidence="6 8" id="KW-1133">Transmembrane helix</keyword>
<keyword evidence="2" id="KW-1003">Cell membrane</keyword>
<keyword evidence="5 8" id="KW-0812">Transmembrane</keyword>
<dbReference type="GO" id="GO:0005886">
    <property type="term" value="C:plasma membrane"/>
    <property type="evidence" value="ECO:0007669"/>
    <property type="project" value="UniProtKB-SubCell"/>
</dbReference>
<keyword evidence="3" id="KW-0328">Glycosyltransferase</keyword>
<comment type="subcellular location">
    <subcellularLocation>
        <location evidence="1">Cell membrane</location>
        <topology evidence="1">Multi-pass membrane protein</topology>
    </subcellularLocation>
</comment>
<feature type="transmembrane region" description="Helical" evidence="8">
    <location>
        <begin position="130"/>
        <end position="152"/>
    </location>
</feature>
<evidence type="ECO:0000256" key="8">
    <source>
        <dbReference type="SAM" id="Phobius"/>
    </source>
</evidence>
<dbReference type="GO" id="GO:0009103">
    <property type="term" value="P:lipopolysaccharide biosynthetic process"/>
    <property type="evidence" value="ECO:0007669"/>
    <property type="project" value="UniProtKB-ARBA"/>
</dbReference>
<dbReference type="GO" id="GO:0016763">
    <property type="term" value="F:pentosyltransferase activity"/>
    <property type="evidence" value="ECO:0007669"/>
    <property type="project" value="TreeGrafter"/>
</dbReference>
<organism evidence="10 11">
    <name type="scientific">Candidatus Danuiimicrobium aquiferis</name>
    <dbReference type="NCBI Taxonomy" id="1801832"/>
    <lineage>
        <taxon>Bacteria</taxon>
        <taxon>Pseudomonadati</taxon>
        <taxon>Candidatus Omnitrophota</taxon>
        <taxon>Candidatus Danuiimicrobium</taxon>
    </lineage>
</organism>
<dbReference type="Pfam" id="PF13231">
    <property type="entry name" value="PMT_2"/>
    <property type="match status" value="1"/>
</dbReference>
<keyword evidence="4" id="KW-0808">Transferase</keyword>
<evidence type="ECO:0000256" key="3">
    <source>
        <dbReference type="ARBA" id="ARBA00022676"/>
    </source>
</evidence>
<dbReference type="AlphaFoldDB" id="A0A1G1KTR1"/>
<evidence type="ECO:0000313" key="10">
    <source>
        <dbReference type="EMBL" id="OGW96311.1"/>
    </source>
</evidence>
<evidence type="ECO:0000313" key="11">
    <source>
        <dbReference type="Proteomes" id="UP000178187"/>
    </source>
</evidence>
<evidence type="ECO:0000259" key="9">
    <source>
        <dbReference type="Pfam" id="PF13231"/>
    </source>
</evidence>
<proteinExistence type="predicted"/>
<feature type="transmembrane region" description="Helical" evidence="8">
    <location>
        <begin position="53"/>
        <end position="71"/>
    </location>
</feature>